<dbReference type="EMBL" id="CP015217">
    <property type="protein sequence ID" value="AOP33118.1"/>
    <property type="molecule type" value="Genomic_DNA"/>
</dbReference>
<evidence type="ECO:0000313" key="3">
    <source>
        <dbReference type="EMBL" id="AOP33118.1"/>
    </source>
</evidence>
<proteinExistence type="predicted"/>
<evidence type="ECO:0000313" key="4">
    <source>
        <dbReference type="Proteomes" id="UP000094197"/>
    </source>
</evidence>
<dbReference type="Pfam" id="PF00487">
    <property type="entry name" value="FA_desaturase"/>
    <property type="match status" value="1"/>
</dbReference>
<feature type="transmembrane region" description="Helical" evidence="1">
    <location>
        <begin position="183"/>
        <end position="201"/>
    </location>
</feature>
<dbReference type="GO" id="GO:0006629">
    <property type="term" value="P:lipid metabolic process"/>
    <property type="evidence" value="ECO:0007669"/>
    <property type="project" value="InterPro"/>
</dbReference>
<keyword evidence="1" id="KW-0472">Membrane</keyword>
<feature type="transmembrane region" description="Helical" evidence="1">
    <location>
        <begin position="207"/>
        <end position="223"/>
    </location>
</feature>
<name>A0A1D7UU76_9LEPT</name>
<keyword evidence="4" id="KW-1185">Reference proteome</keyword>
<feature type="domain" description="Fatty acid desaturase" evidence="2">
    <location>
        <begin position="60"/>
        <end position="268"/>
    </location>
</feature>
<reference evidence="3 4" key="1">
    <citation type="submission" date="2016-04" db="EMBL/GenBank/DDBJ databases">
        <title>Complete genome seqeunce of Leptospira alstonii serovar Room22.</title>
        <authorList>
            <person name="Nally J.E."/>
            <person name="Bayles D.O."/>
            <person name="Hurley D."/>
            <person name="Fanning S."/>
            <person name="McMahon B.J."/>
            <person name="Arent Z."/>
        </authorList>
    </citation>
    <scope>NUCLEOTIDE SEQUENCE [LARGE SCALE GENOMIC DNA]</scope>
    <source>
        <strain evidence="3 4">GWTS #1</strain>
    </source>
</reference>
<evidence type="ECO:0000259" key="2">
    <source>
        <dbReference type="Pfam" id="PF00487"/>
    </source>
</evidence>
<dbReference type="InterPro" id="IPR005804">
    <property type="entry name" value="FA_desaturase_dom"/>
</dbReference>
<accession>A0A1D7UU76</accession>
<dbReference type="AlphaFoldDB" id="A0A1D7UU76"/>
<sequence>MIYQNPISSISFPEDDWERKFEKRIRKQKGLVLLVSLLVAGILYSGIFGLYLLFQNGYYLVLPFSGLLLHAWMILLVHEGAHRNLTRSTLDRWILNLASALVFLPFYGEPFRKIHLYHHAHTNDIDDPLWPDWKKNLFRNRRKLYVLVELIPLFSSVAAILFSKRNSSKVEKRSSSVGLHSQVRSILFLCFSFSISIFLYIELKPNLWFVLGSFLFANVWGSLRHWCEHTGLRSDLESNTFSFPLGMGIGNHETHHADPSLSWISLSAGLRRREKTITLRGCLQGIWSNSKYIHYES</sequence>
<evidence type="ECO:0000256" key="1">
    <source>
        <dbReference type="SAM" id="Phobius"/>
    </source>
</evidence>
<organism evidence="3 4">
    <name type="scientific">Leptospira tipperaryensis</name>
    <dbReference type="NCBI Taxonomy" id="2564040"/>
    <lineage>
        <taxon>Bacteria</taxon>
        <taxon>Pseudomonadati</taxon>
        <taxon>Spirochaetota</taxon>
        <taxon>Spirochaetia</taxon>
        <taxon>Leptospirales</taxon>
        <taxon>Leptospiraceae</taxon>
        <taxon>Leptospira</taxon>
    </lineage>
</organism>
<dbReference type="KEGG" id="laj:A0128_04140"/>
<dbReference type="Proteomes" id="UP000094197">
    <property type="component" value="Chromosome 1"/>
</dbReference>
<gene>
    <name evidence="3" type="ORF">A0128_04140</name>
</gene>
<feature type="transmembrane region" description="Helical" evidence="1">
    <location>
        <begin position="58"/>
        <end position="78"/>
    </location>
</feature>
<feature type="transmembrane region" description="Helical" evidence="1">
    <location>
        <begin position="144"/>
        <end position="162"/>
    </location>
</feature>
<dbReference type="RefSeq" id="WP_069606359.1">
    <property type="nucleotide sequence ID" value="NZ_CP015217.1"/>
</dbReference>
<protein>
    <recommendedName>
        <fullName evidence="2">Fatty acid desaturase domain-containing protein</fullName>
    </recommendedName>
</protein>
<keyword evidence="1" id="KW-1133">Transmembrane helix</keyword>
<feature type="transmembrane region" description="Helical" evidence="1">
    <location>
        <begin position="30"/>
        <end position="52"/>
    </location>
</feature>
<dbReference type="OrthoDB" id="328902at2"/>
<keyword evidence="1" id="KW-0812">Transmembrane</keyword>